<dbReference type="PANTHER" id="PTHR15394:SF3">
    <property type="entry name" value="SERINE HYDROLASE RBBP9"/>
    <property type="match status" value="1"/>
</dbReference>
<dbReference type="EMBL" id="CP091508">
    <property type="protein sequence ID" value="UOO81047.1"/>
    <property type="molecule type" value="Genomic_DNA"/>
</dbReference>
<evidence type="ECO:0000313" key="1">
    <source>
        <dbReference type="EMBL" id="UOO81047.1"/>
    </source>
</evidence>
<sequence>MTQRVFIVHGYEGSPNGNWFDWLSAKVREHGAEASALHMPDPGHPSAPAWQHKLDQHIGAPAGNTFLVGHSLGCITLLHFLSRHRPEKIGGLVLAAGFAATLPPLPVLDDYIRASAPDFEALINIDMPVHCLISDNDTHVPPPLSEQMAAKLGSPVSWIANGGHLMASDGFTALPPVWEALMPMLAVSR</sequence>
<accession>A0ABY4DPS1</accession>
<keyword evidence="1" id="KW-0378">Hydrolase</keyword>
<dbReference type="RefSeq" id="WP_244784116.1">
    <property type="nucleotide sequence ID" value="NZ_CP091508.1"/>
</dbReference>
<reference evidence="1 2" key="1">
    <citation type="journal article" date="2022" name="Res Sq">
        <title>Evolution of multicellular longitudinally dividing oral cavity symbionts (Neisseriaceae).</title>
        <authorList>
            <person name="Nyongesa S."/>
            <person name="Weber P."/>
            <person name="Bernet E."/>
            <person name="Pullido F."/>
            <person name="Nieckarz M."/>
            <person name="Delaby M."/>
            <person name="Nieves C."/>
            <person name="Viehboeck T."/>
            <person name="Krause N."/>
            <person name="Rivera-Millot A."/>
            <person name="Nakamura A."/>
            <person name="Vischer N."/>
            <person name="VanNieuwenhze M."/>
            <person name="Brun Y."/>
            <person name="Cava F."/>
            <person name="Bulgheresi S."/>
            <person name="Veyrier F."/>
        </authorList>
    </citation>
    <scope>NUCLEOTIDE SEQUENCE [LARGE SCALE GENOMIC DNA]</scope>
    <source>
        <strain evidence="1 2">CCUG 63373m</strain>
    </source>
</reference>
<organism evidence="1 2">
    <name type="scientific">Uruburuella testudinis</name>
    <dbReference type="NCBI Taxonomy" id="1282863"/>
    <lineage>
        <taxon>Bacteria</taxon>
        <taxon>Pseudomonadati</taxon>
        <taxon>Pseudomonadota</taxon>
        <taxon>Betaproteobacteria</taxon>
        <taxon>Neisseriales</taxon>
        <taxon>Neisseriaceae</taxon>
        <taxon>Uruburuella</taxon>
    </lineage>
</organism>
<dbReference type="Proteomes" id="UP000829817">
    <property type="component" value="Chromosome"/>
</dbReference>
<dbReference type="Gene3D" id="3.40.50.1820">
    <property type="entry name" value="alpha/beta hydrolase"/>
    <property type="match status" value="1"/>
</dbReference>
<dbReference type="SUPFAM" id="SSF53474">
    <property type="entry name" value="alpha/beta-Hydrolases"/>
    <property type="match status" value="1"/>
</dbReference>
<dbReference type="InterPro" id="IPR029058">
    <property type="entry name" value="AB_hydrolase_fold"/>
</dbReference>
<evidence type="ECO:0000313" key="2">
    <source>
        <dbReference type="Proteomes" id="UP000829817"/>
    </source>
</evidence>
<name>A0ABY4DPS1_9NEIS</name>
<gene>
    <name evidence="1" type="ORF">LVJ83_08645</name>
</gene>
<dbReference type="InterPro" id="IPR010662">
    <property type="entry name" value="RBBP9/YdeN"/>
</dbReference>
<protein>
    <submittedName>
        <fullName evidence="1">Alpha/beta hydrolase</fullName>
    </submittedName>
</protein>
<dbReference type="Pfam" id="PF06821">
    <property type="entry name" value="Ser_hydrolase"/>
    <property type="match status" value="1"/>
</dbReference>
<dbReference type="GO" id="GO:0016787">
    <property type="term" value="F:hydrolase activity"/>
    <property type="evidence" value="ECO:0007669"/>
    <property type="project" value="UniProtKB-KW"/>
</dbReference>
<dbReference type="PANTHER" id="PTHR15394">
    <property type="entry name" value="SERINE HYDROLASE RBBP9"/>
    <property type="match status" value="1"/>
</dbReference>
<keyword evidence="2" id="KW-1185">Reference proteome</keyword>
<proteinExistence type="predicted"/>